<dbReference type="Pfam" id="PF11843">
    <property type="entry name" value="DUF3363"/>
    <property type="match status" value="1"/>
</dbReference>
<dbReference type="STRING" id="560819.SAMN05428998_14425"/>
<dbReference type="AlphaFoldDB" id="A0A1Y6CPF4"/>
<reference evidence="1 2" key="1">
    <citation type="submission" date="2017-04" db="EMBL/GenBank/DDBJ databases">
        <authorList>
            <person name="Afonso C.L."/>
            <person name="Miller P.J."/>
            <person name="Scott M.A."/>
            <person name="Spackman E."/>
            <person name="Goraichik I."/>
            <person name="Dimitrov K.M."/>
            <person name="Suarez D.L."/>
            <person name="Swayne D.E."/>
        </authorList>
    </citation>
    <scope>NUCLEOTIDE SEQUENCE [LARGE SCALE GENOMIC DNA]</scope>
    <source>
        <strain evidence="1 2">USBA 355</strain>
    </source>
</reference>
<gene>
    <name evidence="1" type="ORF">SAMN05428998_14425</name>
</gene>
<accession>A0A1Y6CPF4</accession>
<protein>
    <submittedName>
        <fullName evidence="1">Type IV secretory pathway, VirD2 components (Relaxase)</fullName>
    </submittedName>
</protein>
<name>A0A1Y6CPF4_9PROT</name>
<evidence type="ECO:0000313" key="2">
    <source>
        <dbReference type="Proteomes" id="UP000192917"/>
    </source>
</evidence>
<evidence type="ECO:0000313" key="1">
    <source>
        <dbReference type="EMBL" id="SMF81648.1"/>
    </source>
</evidence>
<dbReference type="EMBL" id="FWZX01000044">
    <property type="protein sequence ID" value="SMF81648.1"/>
    <property type="molecule type" value="Genomic_DNA"/>
</dbReference>
<sequence length="663" mass="74538">MFDDDDFKPKLGRIRSRGSKGGRKFLHQVLAASNLARGGAGGTRKSRFTGSRIGRGAGVGRVLANRDRYAAFRQRRVIIKSRIVKLAGKGMAKGMESARAHLRYIQRDGVTREGDPGALYSAEQDRADGKAFLERSEGDRHQFRFIVSAEDGAEYDDLKPLTRRLMARMEEDLGTKLDWVAVDHYNTGHPHTHILVRGRDESGKDLIIARDYITTGMRERTAEIVSLDFGPRSDFEIEGRLRREVEQERLTSIDRRLIRDMDEAGLVAATDRDAFQQSLRAGRLQKLKRLGLAEELRSGRWRLEEGLEDTLRRMGERGDIIKTMHREMAGQNIARSPGDYAILDPGDPTANPVIGRVVARGLSDELKDRHYLIVDGVDGRTHYFDIGRGEATEPTPDGNIVRVTPKNVEPRRVDRTVAEVAAANDGRYTIDLHLKHDPLATEAYAETHVRRLEAIRRATGGVARKPDGTWIIEPDHLDRVVVYERSLARAAPVIVEKLSHLTLDQQVGADGATWIDRELVSDHPEPSRDSGFGREVREAQARRRQWLIAEGLAHEEQDRIVYRANMLATLRRRELARVAGQLSDQLGLSYVETRSGEPVEGTLRRSVELASGKYALVENSREFTLVPWRPVLERHIGRQVSGIMRGDGISWTIGRQRSGPSIS</sequence>
<proteinExistence type="predicted"/>
<dbReference type="RefSeq" id="WP_200808710.1">
    <property type="nucleotide sequence ID" value="NZ_FWZX01000044.1"/>
</dbReference>
<dbReference type="NCBIfam" id="NF041267">
    <property type="entry name" value="relax_RlxS"/>
    <property type="match status" value="1"/>
</dbReference>
<keyword evidence="2" id="KW-1185">Reference proteome</keyword>
<organism evidence="1 2">
    <name type="scientific">Tistlia consotensis USBA 355</name>
    <dbReference type="NCBI Taxonomy" id="560819"/>
    <lineage>
        <taxon>Bacteria</taxon>
        <taxon>Pseudomonadati</taxon>
        <taxon>Pseudomonadota</taxon>
        <taxon>Alphaproteobacteria</taxon>
        <taxon>Rhodospirillales</taxon>
        <taxon>Rhodovibrionaceae</taxon>
        <taxon>Tistlia</taxon>
    </lineage>
</organism>
<dbReference type="InterPro" id="IPR021795">
    <property type="entry name" value="DUF3363"/>
</dbReference>
<dbReference type="Proteomes" id="UP000192917">
    <property type="component" value="Unassembled WGS sequence"/>
</dbReference>